<evidence type="ECO:0000256" key="3">
    <source>
        <dbReference type="ARBA" id="ARBA00022475"/>
    </source>
</evidence>
<keyword evidence="2" id="KW-0813">Transport</keyword>
<evidence type="ECO:0000256" key="1">
    <source>
        <dbReference type="ARBA" id="ARBA00004651"/>
    </source>
</evidence>
<keyword evidence="5 7" id="KW-1133">Transmembrane helix</keyword>
<name>A0A0R1KAQ0_9LACO</name>
<feature type="transmembrane region" description="Helical" evidence="7">
    <location>
        <begin position="216"/>
        <end position="236"/>
    </location>
</feature>
<keyword evidence="10" id="KW-1185">Reference proteome</keyword>
<feature type="transmembrane region" description="Helical" evidence="7">
    <location>
        <begin position="281"/>
        <end position="302"/>
    </location>
</feature>
<dbReference type="PRINTS" id="PR01036">
    <property type="entry name" value="TCRTETB"/>
</dbReference>
<dbReference type="PANTHER" id="PTHR42718">
    <property type="entry name" value="MAJOR FACILITATOR SUPERFAMILY MULTIDRUG TRANSPORTER MFSC"/>
    <property type="match status" value="1"/>
</dbReference>
<feature type="transmembrane region" description="Helical" evidence="7">
    <location>
        <begin position="314"/>
        <end position="339"/>
    </location>
</feature>
<feature type="transmembrane region" description="Helical" evidence="7">
    <location>
        <begin position="128"/>
        <end position="147"/>
    </location>
</feature>
<dbReference type="InterPro" id="IPR004638">
    <property type="entry name" value="EmrB-like"/>
</dbReference>
<gene>
    <name evidence="9" type="ORF">FD03_GL002072</name>
</gene>
<dbReference type="Proteomes" id="UP000051248">
    <property type="component" value="Unassembled WGS sequence"/>
</dbReference>
<keyword evidence="6 7" id="KW-0472">Membrane</keyword>
<dbReference type="InterPro" id="IPR020846">
    <property type="entry name" value="MFS_dom"/>
</dbReference>
<feature type="domain" description="Major facilitator superfamily (MFS) profile" evidence="8">
    <location>
        <begin position="30"/>
        <end position="468"/>
    </location>
</feature>
<evidence type="ECO:0000256" key="4">
    <source>
        <dbReference type="ARBA" id="ARBA00022692"/>
    </source>
</evidence>
<comment type="caution">
    <text evidence="9">The sequence shown here is derived from an EMBL/GenBank/DDBJ whole genome shotgun (WGS) entry which is preliminary data.</text>
</comment>
<keyword evidence="3" id="KW-1003">Cell membrane</keyword>
<dbReference type="PROSITE" id="PS50850">
    <property type="entry name" value="MFS"/>
    <property type="match status" value="1"/>
</dbReference>
<dbReference type="eggNOG" id="COG2814">
    <property type="taxonomic scope" value="Bacteria"/>
</dbReference>
<dbReference type="InterPro" id="IPR011701">
    <property type="entry name" value="MFS"/>
</dbReference>
<evidence type="ECO:0000256" key="2">
    <source>
        <dbReference type="ARBA" id="ARBA00022448"/>
    </source>
</evidence>
<feature type="transmembrane region" description="Helical" evidence="7">
    <location>
        <begin position="30"/>
        <end position="52"/>
    </location>
</feature>
<feature type="transmembrane region" description="Helical" evidence="7">
    <location>
        <begin position="371"/>
        <end position="393"/>
    </location>
</feature>
<evidence type="ECO:0000256" key="5">
    <source>
        <dbReference type="ARBA" id="ARBA00022989"/>
    </source>
</evidence>
<feature type="transmembrane region" description="Helical" evidence="7">
    <location>
        <begin position="96"/>
        <end position="122"/>
    </location>
</feature>
<organism evidence="9 10">
    <name type="scientific">Companilactobacillus nodensis DSM 19682 = JCM 14932 = NBRC 107160</name>
    <dbReference type="NCBI Taxonomy" id="1423775"/>
    <lineage>
        <taxon>Bacteria</taxon>
        <taxon>Bacillati</taxon>
        <taxon>Bacillota</taxon>
        <taxon>Bacilli</taxon>
        <taxon>Lactobacillales</taxon>
        <taxon>Lactobacillaceae</taxon>
        <taxon>Companilactobacillus</taxon>
    </lineage>
</organism>
<comment type="subcellular location">
    <subcellularLocation>
        <location evidence="1">Cell membrane</location>
        <topology evidence="1">Multi-pass membrane protein</topology>
    </subcellularLocation>
</comment>
<reference evidence="9 10" key="1">
    <citation type="journal article" date="2015" name="Genome Announc.">
        <title>Expanding the biotechnology potential of lactobacilli through comparative genomics of 213 strains and associated genera.</title>
        <authorList>
            <person name="Sun Z."/>
            <person name="Harris H.M."/>
            <person name="McCann A."/>
            <person name="Guo C."/>
            <person name="Argimon S."/>
            <person name="Zhang W."/>
            <person name="Yang X."/>
            <person name="Jeffery I.B."/>
            <person name="Cooney J.C."/>
            <person name="Kagawa T.F."/>
            <person name="Liu W."/>
            <person name="Song Y."/>
            <person name="Salvetti E."/>
            <person name="Wrobel A."/>
            <person name="Rasinkangas P."/>
            <person name="Parkhill J."/>
            <person name="Rea M.C."/>
            <person name="O'Sullivan O."/>
            <person name="Ritari J."/>
            <person name="Douillard F.P."/>
            <person name="Paul Ross R."/>
            <person name="Yang R."/>
            <person name="Briner A.E."/>
            <person name="Felis G.E."/>
            <person name="de Vos W.M."/>
            <person name="Barrangou R."/>
            <person name="Klaenhammer T.R."/>
            <person name="Caufield P.W."/>
            <person name="Cui Y."/>
            <person name="Zhang H."/>
            <person name="O'Toole P.W."/>
        </authorList>
    </citation>
    <scope>NUCLEOTIDE SEQUENCE [LARGE SCALE GENOMIC DNA]</scope>
    <source>
        <strain evidence="9 10">DSM 19682</strain>
    </source>
</reference>
<feature type="transmembrane region" description="Helical" evidence="7">
    <location>
        <begin position="346"/>
        <end position="365"/>
    </location>
</feature>
<evidence type="ECO:0000259" key="8">
    <source>
        <dbReference type="PROSITE" id="PS50850"/>
    </source>
</evidence>
<dbReference type="NCBIfam" id="TIGR00711">
    <property type="entry name" value="efflux_EmrB"/>
    <property type="match status" value="1"/>
</dbReference>
<evidence type="ECO:0000256" key="7">
    <source>
        <dbReference type="SAM" id="Phobius"/>
    </source>
</evidence>
<sequence length="470" mass="51164">MITAFKLYLQLEKLFGGVSFVTKSYHVRTILTIFTLGAFITILNQTLLFTAFPDIMKTFSISGNTVQWLTTAYMLVNGVCIPVTAYLIGRFNTRQLTLFALGTFSLGTLLSAISPAFSLLLISRLIQAIGAGIIIPLMQVVMFTIVAKEKHGTVMGIISLTTGFAPLIGPTVAGFIISHLSWRYLFWLVLPIGIGLTIATFFCMQNVGTVNKRQRLDYSSVTYSTLGFGSLLYGTGSLNSNIKLGILFIIIGFLFIVIFIHREAQLKKPMLDFSIFKNRQFSISLVLVVLSFIILIGPQAIVPTLIQSAMHHSALTSAFVLLPGAIASGLTSLVAGHLYDRIGAKILGLVGSLTVAISMIPFLFLNIHSSLIMMAICLIFKMIGNALVLTPLTTEALNVLPNPLLKHGTAMVNTLRQVGGSIGTGILVAIQTFYSTRSPFIGARAFFMGIVLISILRFLLILMLKQTKHA</sequence>
<feature type="transmembrane region" description="Helical" evidence="7">
    <location>
        <begin position="440"/>
        <end position="464"/>
    </location>
</feature>
<dbReference type="SUPFAM" id="SSF103473">
    <property type="entry name" value="MFS general substrate transporter"/>
    <property type="match status" value="1"/>
</dbReference>
<dbReference type="Gene3D" id="1.20.1250.20">
    <property type="entry name" value="MFS general substrate transporter like domains"/>
    <property type="match status" value="1"/>
</dbReference>
<dbReference type="PANTHER" id="PTHR42718:SF24">
    <property type="entry name" value="MAJOR FACILITATOR SUPERFAMILY (MFS) PROFILE DOMAIN-CONTAINING PROTEIN"/>
    <property type="match status" value="1"/>
</dbReference>
<dbReference type="GO" id="GO:0005886">
    <property type="term" value="C:plasma membrane"/>
    <property type="evidence" value="ECO:0007669"/>
    <property type="project" value="UniProtKB-SubCell"/>
</dbReference>
<dbReference type="InterPro" id="IPR036259">
    <property type="entry name" value="MFS_trans_sf"/>
</dbReference>
<feature type="transmembrane region" description="Helical" evidence="7">
    <location>
        <begin position="242"/>
        <end position="260"/>
    </location>
</feature>
<evidence type="ECO:0000313" key="10">
    <source>
        <dbReference type="Proteomes" id="UP000051248"/>
    </source>
</evidence>
<feature type="transmembrane region" description="Helical" evidence="7">
    <location>
        <begin position="72"/>
        <end position="89"/>
    </location>
</feature>
<evidence type="ECO:0000256" key="6">
    <source>
        <dbReference type="ARBA" id="ARBA00023136"/>
    </source>
</evidence>
<feature type="transmembrane region" description="Helical" evidence="7">
    <location>
        <begin position="414"/>
        <end position="434"/>
    </location>
</feature>
<dbReference type="GO" id="GO:0022857">
    <property type="term" value="F:transmembrane transporter activity"/>
    <property type="evidence" value="ECO:0007669"/>
    <property type="project" value="InterPro"/>
</dbReference>
<dbReference type="Pfam" id="PF07690">
    <property type="entry name" value="MFS_1"/>
    <property type="match status" value="1"/>
</dbReference>
<keyword evidence="4 7" id="KW-0812">Transmembrane</keyword>
<proteinExistence type="predicted"/>
<dbReference type="PATRIC" id="fig|1423775.4.peg.2109"/>
<dbReference type="AlphaFoldDB" id="A0A0R1KAQ0"/>
<evidence type="ECO:0000313" key="9">
    <source>
        <dbReference type="EMBL" id="KRK80645.1"/>
    </source>
</evidence>
<dbReference type="Gene3D" id="1.20.1720.10">
    <property type="entry name" value="Multidrug resistance protein D"/>
    <property type="match status" value="1"/>
</dbReference>
<accession>A0A0R1KAQ0</accession>
<feature type="transmembrane region" description="Helical" evidence="7">
    <location>
        <begin position="184"/>
        <end position="204"/>
    </location>
</feature>
<protein>
    <submittedName>
        <fullName evidence="9">Drug resistance MFS transporter, drug H+ antiporter-2 (14 Spanner) (DHA2) family protein</fullName>
    </submittedName>
</protein>
<feature type="transmembrane region" description="Helical" evidence="7">
    <location>
        <begin position="154"/>
        <end position="178"/>
    </location>
</feature>
<dbReference type="EMBL" id="AZDZ01000003">
    <property type="protein sequence ID" value="KRK80645.1"/>
    <property type="molecule type" value="Genomic_DNA"/>
</dbReference>